<sequence>MSGARPPALPARLRPPRPAFPVVDRHRLVDAVAAGVQSAPLTLIRAPAGSGKTVLAAAWATRARRGVPPARLAGPPAWLTLDDGDDRPGVFWSHVIAALSRTGAVVDGAPDPGRDLDPAFVDRLAAELLTHDAPVALVLDQAERLTDRRIGRQLDQLLRAAGPRFRLVMVTRTDPALPLHRYRLDATVAQVRYDDLAFTPAEVAVLLELHGVRTPELTRMVAERTEGWAAGVRFAAMALQDHRTAAAADEVRASLEPDGSVLGEYLAAEVLDALPPAHLDFLTRTSVVAELTPGLAEALSGRRDSERLLAELVRGNAFVLAVPDAAGAYRTHPLVRDLLGTVLARESPGEAVTLHRRAARWFAASGRLTEAVDQLVAAGDWAGAATLVVDGGALAPLLVPGPGSALVGRLERLPADVDTPAAAAVLAALAVGRGEPRRAARRLSRCDERLASLGRGASGSGLALAVAATRTMLADGVGDAGATLAAAGHLLEVVRGATWVDPARLGELRALGLLAAGTARLRDGDPVAACTDLAEAMAALAAAGDEQPGTDGSAGRRASAGGDGAGGNGVDGVDGRAAGPGGGGDDGVDGCAAAIRLRCLGMLALAEASRGRLSRVRELAGAAEALAGESSVAAADRPAAAHLARAWTALQRQDLAGAQHWLRRAVRIQESRDDPLLASVGVLLQVRLRRDQGDADGARRLLERSGTGPAWVRALIDAEAAAVDARRDPTRDATRDTPAAPRPAGIEPQAARVEQLLQQAHRQLARGEAEASRAAVVRALRLAERDGLRRPFTHVSPRVRRLMRLDADVAARADWLRPGGAGPAHTTRAEDEDPDGGVPPGRALSDRELEVLRHLSSLLTTEEVASAMYISVNTVRTHIRGILRKLSASRRNEAVRRARQLGLV</sequence>
<dbReference type="AlphaFoldDB" id="A0A7W9GWL6"/>
<proteinExistence type="predicted"/>
<dbReference type="SUPFAM" id="SSF46894">
    <property type="entry name" value="C-terminal effector domain of the bipartite response regulators"/>
    <property type="match status" value="1"/>
</dbReference>
<dbReference type="GO" id="GO:0006355">
    <property type="term" value="P:regulation of DNA-templated transcription"/>
    <property type="evidence" value="ECO:0007669"/>
    <property type="project" value="InterPro"/>
</dbReference>
<evidence type="ECO:0000256" key="2">
    <source>
        <dbReference type="ARBA" id="ARBA00023125"/>
    </source>
</evidence>
<feature type="domain" description="HTH luxR-type" evidence="5">
    <location>
        <begin position="837"/>
        <end position="902"/>
    </location>
</feature>
<reference evidence="6 7" key="1">
    <citation type="submission" date="2020-08" db="EMBL/GenBank/DDBJ databases">
        <title>Sequencing the genomes of 1000 actinobacteria strains.</title>
        <authorList>
            <person name="Klenk H.-P."/>
        </authorList>
    </citation>
    <scope>NUCLEOTIDE SEQUENCE [LARGE SCALE GENOMIC DNA]</scope>
    <source>
        <strain evidence="6 7">DSM 102122</strain>
    </source>
</reference>
<feature type="compositionally biased region" description="Gly residues" evidence="4">
    <location>
        <begin position="561"/>
        <end position="581"/>
    </location>
</feature>
<organism evidence="6 7">
    <name type="scientific">Jiangella mangrovi</name>
    <dbReference type="NCBI Taxonomy" id="1524084"/>
    <lineage>
        <taxon>Bacteria</taxon>
        <taxon>Bacillati</taxon>
        <taxon>Actinomycetota</taxon>
        <taxon>Actinomycetes</taxon>
        <taxon>Jiangellales</taxon>
        <taxon>Jiangellaceae</taxon>
        <taxon>Jiangella</taxon>
    </lineage>
</organism>
<comment type="caution">
    <text evidence="6">The sequence shown here is derived from an EMBL/GenBank/DDBJ whole genome shotgun (WGS) entry which is preliminary data.</text>
</comment>
<dbReference type="GO" id="GO:0003677">
    <property type="term" value="F:DNA binding"/>
    <property type="evidence" value="ECO:0007669"/>
    <property type="project" value="UniProtKB-KW"/>
</dbReference>
<name>A0A7W9GWL6_9ACTN</name>
<evidence type="ECO:0000256" key="3">
    <source>
        <dbReference type="ARBA" id="ARBA00023163"/>
    </source>
</evidence>
<evidence type="ECO:0000259" key="5">
    <source>
        <dbReference type="PROSITE" id="PS50043"/>
    </source>
</evidence>
<keyword evidence="1" id="KW-0805">Transcription regulation</keyword>
<dbReference type="InterPro" id="IPR011990">
    <property type="entry name" value="TPR-like_helical_dom_sf"/>
</dbReference>
<dbReference type="SUPFAM" id="SSF52540">
    <property type="entry name" value="P-loop containing nucleoside triphosphate hydrolases"/>
    <property type="match status" value="1"/>
</dbReference>
<evidence type="ECO:0000256" key="4">
    <source>
        <dbReference type="SAM" id="MobiDB-lite"/>
    </source>
</evidence>
<dbReference type="Pfam" id="PF00196">
    <property type="entry name" value="GerE"/>
    <property type="match status" value="1"/>
</dbReference>
<feature type="compositionally biased region" description="Basic and acidic residues" evidence="4">
    <location>
        <begin position="724"/>
        <end position="735"/>
    </location>
</feature>
<evidence type="ECO:0000313" key="7">
    <source>
        <dbReference type="Proteomes" id="UP000542813"/>
    </source>
</evidence>
<feature type="region of interest" description="Disordered" evidence="4">
    <location>
        <begin position="542"/>
        <end position="581"/>
    </location>
</feature>
<dbReference type="RefSeq" id="WP_184827993.1">
    <property type="nucleotide sequence ID" value="NZ_JACHMM010000001.1"/>
</dbReference>
<dbReference type="InterPro" id="IPR059106">
    <property type="entry name" value="WHD_MalT"/>
</dbReference>
<dbReference type="Gene3D" id="1.25.40.10">
    <property type="entry name" value="Tetratricopeptide repeat domain"/>
    <property type="match status" value="1"/>
</dbReference>
<dbReference type="Gene3D" id="1.10.10.10">
    <property type="entry name" value="Winged helix-like DNA-binding domain superfamily/Winged helix DNA-binding domain"/>
    <property type="match status" value="1"/>
</dbReference>
<dbReference type="InterPro" id="IPR016032">
    <property type="entry name" value="Sig_transdc_resp-reg_C-effctor"/>
</dbReference>
<feature type="compositionally biased region" description="Low complexity" evidence="4">
    <location>
        <begin position="542"/>
        <end position="560"/>
    </location>
</feature>
<dbReference type="EMBL" id="JACHMM010000001">
    <property type="protein sequence ID" value="MBB5791317.1"/>
    <property type="molecule type" value="Genomic_DNA"/>
</dbReference>
<dbReference type="PANTHER" id="PTHR44688">
    <property type="entry name" value="DNA-BINDING TRANSCRIPTIONAL ACTIVATOR DEVR_DOSR"/>
    <property type="match status" value="1"/>
</dbReference>
<dbReference type="InterPro" id="IPR027417">
    <property type="entry name" value="P-loop_NTPase"/>
</dbReference>
<dbReference type="PROSITE" id="PS50043">
    <property type="entry name" value="HTH_LUXR_2"/>
    <property type="match status" value="1"/>
</dbReference>
<feature type="region of interest" description="Disordered" evidence="4">
    <location>
        <begin position="816"/>
        <end position="843"/>
    </location>
</feature>
<dbReference type="Pfam" id="PF25873">
    <property type="entry name" value="WHD_MalT"/>
    <property type="match status" value="1"/>
</dbReference>
<protein>
    <submittedName>
        <fullName evidence="6">LuxR family maltose regulon positive regulatory protein</fullName>
    </submittedName>
</protein>
<dbReference type="InterPro" id="IPR000792">
    <property type="entry name" value="Tscrpt_reg_LuxR_C"/>
</dbReference>
<dbReference type="PANTHER" id="PTHR44688:SF16">
    <property type="entry name" value="DNA-BINDING TRANSCRIPTIONAL ACTIVATOR DEVR_DOSR"/>
    <property type="match status" value="1"/>
</dbReference>
<evidence type="ECO:0000313" key="6">
    <source>
        <dbReference type="EMBL" id="MBB5791317.1"/>
    </source>
</evidence>
<gene>
    <name evidence="6" type="ORF">HD601_005892</name>
</gene>
<keyword evidence="7" id="KW-1185">Reference proteome</keyword>
<accession>A0A7W9GWL6</accession>
<dbReference type="CDD" id="cd06170">
    <property type="entry name" value="LuxR_C_like"/>
    <property type="match status" value="1"/>
</dbReference>
<dbReference type="InterPro" id="IPR036388">
    <property type="entry name" value="WH-like_DNA-bd_sf"/>
</dbReference>
<feature type="region of interest" description="Disordered" evidence="4">
    <location>
        <begin position="723"/>
        <end position="744"/>
    </location>
</feature>
<keyword evidence="3" id="KW-0804">Transcription</keyword>
<dbReference type="PRINTS" id="PR00038">
    <property type="entry name" value="HTHLUXR"/>
</dbReference>
<evidence type="ECO:0000256" key="1">
    <source>
        <dbReference type="ARBA" id="ARBA00023015"/>
    </source>
</evidence>
<dbReference type="Proteomes" id="UP000542813">
    <property type="component" value="Unassembled WGS sequence"/>
</dbReference>
<keyword evidence="2" id="KW-0238">DNA-binding</keyword>
<dbReference type="SMART" id="SM00421">
    <property type="entry name" value="HTH_LUXR"/>
    <property type="match status" value="1"/>
</dbReference>